<dbReference type="AlphaFoldDB" id="A0A318IZW2"/>
<dbReference type="Pfam" id="PF00725">
    <property type="entry name" value="3HCDH"/>
    <property type="match status" value="2"/>
</dbReference>
<evidence type="ECO:0000259" key="4">
    <source>
        <dbReference type="Pfam" id="PF18321"/>
    </source>
</evidence>
<evidence type="ECO:0000259" key="3">
    <source>
        <dbReference type="Pfam" id="PF02737"/>
    </source>
</evidence>
<sequence length="523" mass="54173">MAVSSAHSVNSGALAPSAIVGVIGAGVIGAGAMGAGIAQVAAAAGHPVLLYDLNEAACDNALAGIRAQFARLAEKGRLEPAQADAAGDRIRAVRALADLAGAALIVEAAAERLDVKRDIFATLERHVDDACLLATNTSSISITSIAAGLRVPQRVAGLHFFNPAPLMALVEVVSGLATAPDVAQVLYATAAAWGKQPVMAKSTPGFIVNRVARPYYAEALRVLNEQGGAPASIDAVMREAGGFRMGPFELMDLIGQDVNFAVTESVFRAYFNDPRYTPSLIQQELVNAGFLGRKSGRGFYSYADGATPPAPDLEPQCDAPADVTLYAQDGPAAALHARFTERVALARQAAAHPDDLLATAGRASIALTDGRPATARAAQTGVADLVLVDLARDYAQAGLVALTRALQCGDAAFADAVGLFQQVGFRVVGVADVPGMIAMRTVAMLANEAADMVNQGVCSPADLDLAMEKGVNYPCGPLAWADAIGIGRVFRVLSNLAASYGEDRYRVSPRIAALHAAGRTFRS</sequence>
<evidence type="ECO:0000313" key="5">
    <source>
        <dbReference type="EMBL" id="PXX41039.1"/>
    </source>
</evidence>
<evidence type="ECO:0000256" key="1">
    <source>
        <dbReference type="ARBA" id="ARBA00023002"/>
    </source>
</evidence>
<dbReference type="Gene3D" id="3.40.50.720">
    <property type="entry name" value="NAD(P)-binding Rossmann-like Domain"/>
    <property type="match status" value="1"/>
</dbReference>
<dbReference type="GO" id="GO:0016616">
    <property type="term" value="F:oxidoreductase activity, acting on the CH-OH group of donors, NAD or NADP as acceptor"/>
    <property type="evidence" value="ECO:0007669"/>
    <property type="project" value="InterPro"/>
</dbReference>
<dbReference type="EMBL" id="QJJY01000001">
    <property type="protein sequence ID" value="PXX41039.1"/>
    <property type="molecule type" value="Genomic_DNA"/>
</dbReference>
<comment type="caution">
    <text evidence="5">The sequence shown here is derived from an EMBL/GenBank/DDBJ whole genome shotgun (WGS) entry which is preliminary data.</text>
</comment>
<accession>A0A318IZW2</accession>
<dbReference type="Gene3D" id="1.10.1040.10">
    <property type="entry name" value="N-(1-d-carboxylethyl)-l-norvaline Dehydrogenase, domain 2"/>
    <property type="match status" value="1"/>
</dbReference>
<dbReference type="Gene3D" id="1.10.1040.50">
    <property type="match status" value="1"/>
</dbReference>
<dbReference type="Pfam" id="PF18321">
    <property type="entry name" value="3HCDH_RFF"/>
    <property type="match status" value="1"/>
</dbReference>
<dbReference type="PANTHER" id="PTHR48075:SF5">
    <property type="entry name" value="3-HYDROXYBUTYRYL-COA DEHYDROGENASE"/>
    <property type="match status" value="1"/>
</dbReference>
<protein>
    <submittedName>
        <fullName evidence="5">3-hydroxyacyl-CoA dehydrogenase</fullName>
    </submittedName>
</protein>
<dbReference type="RefSeq" id="WP_072438751.1">
    <property type="nucleotide sequence ID" value="NZ_QJJY01000001.1"/>
</dbReference>
<feature type="domain" description="3-hydroxybutyryl-CoA dehydrogenase reduced Rossmann-fold" evidence="4">
    <location>
        <begin position="365"/>
        <end position="434"/>
    </location>
</feature>
<dbReference type="FunFam" id="3.40.50.720:FF:000009">
    <property type="entry name" value="Fatty oxidation complex, alpha subunit"/>
    <property type="match status" value="1"/>
</dbReference>
<evidence type="ECO:0000313" key="6">
    <source>
        <dbReference type="Proteomes" id="UP000247755"/>
    </source>
</evidence>
<dbReference type="Proteomes" id="UP000247755">
    <property type="component" value="Unassembled WGS sequence"/>
</dbReference>
<dbReference type="GO" id="GO:0070403">
    <property type="term" value="F:NAD+ binding"/>
    <property type="evidence" value="ECO:0007669"/>
    <property type="project" value="InterPro"/>
</dbReference>
<dbReference type="InterPro" id="IPR036291">
    <property type="entry name" value="NAD(P)-bd_dom_sf"/>
</dbReference>
<feature type="domain" description="3-hydroxyacyl-CoA dehydrogenase NAD binding" evidence="3">
    <location>
        <begin position="25"/>
        <end position="202"/>
    </location>
</feature>
<dbReference type="NCBIfam" id="NF006124">
    <property type="entry name" value="PRK08268.1"/>
    <property type="match status" value="1"/>
</dbReference>
<reference evidence="5 6" key="1">
    <citation type="submission" date="2018-05" db="EMBL/GenBank/DDBJ databases">
        <title>Comparative genomics of bacterial root endophytes of switchgrass collected from native prairies over two seasons.</title>
        <authorList>
            <person name="Tang Y."/>
        </authorList>
    </citation>
    <scope>NUCLEOTIDE SEQUENCE [LARGE SCALE GENOMIC DNA]</scope>
    <source>
        <strain evidence="5 6">NFIX32</strain>
    </source>
</reference>
<name>A0A318IZW2_BURPY</name>
<dbReference type="InterPro" id="IPR041040">
    <property type="entry name" value="3HCDH_RFF"/>
</dbReference>
<dbReference type="PANTHER" id="PTHR48075">
    <property type="entry name" value="3-HYDROXYACYL-COA DEHYDROGENASE FAMILY PROTEIN"/>
    <property type="match status" value="1"/>
</dbReference>
<feature type="domain" description="3-hydroxyacyl-CoA dehydrogenase C-terminal" evidence="2">
    <location>
        <begin position="435"/>
        <end position="519"/>
    </location>
</feature>
<dbReference type="SUPFAM" id="SSF51735">
    <property type="entry name" value="NAD(P)-binding Rossmann-fold domains"/>
    <property type="match status" value="1"/>
</dbReference>
<organism evidence="5 6">
    <name type="scientific">Burkholderia pyrrocinia</name>
    <name type="common">Pseudomonas pyrrocinia</name>
    <dbReference type="NCBI Taxonomy" id="60550"/>
    <lineage>
        <taxon>Bacteria</taxon>
        <taxon>Pseudomonadati</taxon>
        <taxon>Pseudomonadota</taxon>
        <taxon>Betaproteobacteria</taxon>
        <taxon>Burkholderiales</taxon>
        <taxon>Burkholderiaceae</taxon>
        <taxon>Burkholderia</taxon>
        <taxon>Burkholderia cepacia complex</taxon>
    </lineage>
</organism>
<dbReference type="Pfam" id="PF02737">
    <property type="entry name" value="3HCDH_N"/>
    <property type="match status" value="1"/>
</dbReference>
<dbReference type="InterPro" id="IPR006108">
    <property type="entry name" value="3HC_DH_C"/>
</dbReference>
<keyword evidence="1" id="KW-0560">Oxidoreductase</keyword>
<proteinExistence type="predicted"/>
<dbReference type="InterPro" id="IPR006176">
    <property type="entry name" value="3-OHacyl-CoA_DH_NAD-bd"/>
</dbReference>
<dbReference type="InterPro" id="IPR008927">
    <property type="entry name" value="6-PGluconate_DH-like_C_sf"/>
</dbReference>
<dbReference type="SUPFAM" id="SSF48179">
    <property type="entry name" value="6-phosphogluconate dehydrogenase C-terminal domain-like"/>
    <property type="match status" value="2"/>
</dbReference>
<dbReference type="GO" id="GO:0006631">
    <property type="term" value="P:fatty acid metabolic process"/>
    <property type="evidence" value="ECO:0007669"/>
    <property type="project" value="InterPro"/>
</dbReference>
<dbReference type="InterPro" id="IPR013328">
    <property type="entry name" value="6PGD_dom2"/>
</dbReference>
<gene>
    <name evidence="5" type="ORF">NA66_1001649</name>
</gene>
<evidence type="ECO:0000259" key="2">
    <source>
        <dbReference type="Pfam" id="PF00725"/>
    </source>
</evidence>
<feature type="domain" description="3-hydroxyacyl-CoA dehydrogenase C-terminal" evidence="2">
    <location>
        <begin position="205"/>
        <end position="302"/>
    </location>
</feature>